<reference evidence="9 10" key="1">
    <citation type="submission" date="2023-10" db="EMBL/GenBank/DDBJ databases">
        <title>Chromosome-scale genome assembly provides insights into flower coloration mechanisms of Canna indica.</title>
        <authorList>
            <person name="Li C."/>
        </authorList>
    </citation>
    <scope>NUCLEOTIDE SEQUENCE [LARGE SCALE GENOMIC DNA]</scope>
    <source>
        <tissue evidence="9">Flower</tissue>
    </source>
</reference>
<sequence length="264" mass="29552">MHGTLLAANTIVVYHDHFVNSEHYHVVIDYCKRVLVQGVRITTARSSPNTDGIHVQGSNHVTITSVGIRTGDDCISIAPGTTNLWIEQVACDPGHSIREGGRECDGEDGSVHWNVEWVEDKDMGKVERVVFVHASMQNVHNRIIIDQNYCPGHKGCPNKVSLFLDLRCRRRVKQNAKNYMRQTELLSWIRGSVAGFMDPSLNGPAARMFAPAMNPIAIGATIRGALLRVRCDRVDRVHEREGDHHPLELAHAHRHFVSQHSLQA</sequence>
<dbReference type="InterPro" id="IPR000743">
    <property type="entry name" value="Glyco_hydro_28"/>
</dbReference>
<dbReference type="EMBL" id="CP136895">
    <property type="protein sequence ID" value="WOL10656.1"/>
    <property type="molecule type" value="Genomic_DNA"/>
</dbReference>
<evidence type="ECO:0000313" key="10">
    <source>
        <dbReference type="Proteomes" id="UP001327560"/>
    </source>
</evidence>
<dbReference type="Gene3D" id="2.160.20.10">
    <property type="entry name" value="Single-stranded right-handed beta-helix, Pectin lyase-like"/>
    <property type="match status" value="1"/>
</dbReference>
<organism evidence="9 10">
    <name type="scientific">Canna indica</name>
    <name type="common">Indian-shot</name>
    <dbReference type="NCBI Taxonomy" id="4628"/>
    <lineage>
        <taxon>Eukaryota</taxon>
        <taxon>Viridiplantae</taxon>
        <taxon>Streptophyta</taxon>
        <taxon>Embryophyta</taxon>
        <taxon>Tracheophyta</taxon>
        <taxon>Spermatophyta</taxon>
        <taxon>Magnoliopsida</taxon>
        <taxon>Liliopsida</taxon>
        <taxon>Zingiberales</taxon>
        <taxon>Cannaceae</taxon>
        <taxon>Canna</taxon>
    </lineage>
</organism>
<dbReference type="Pfam" id="PF00295">
    <property type="entry name" value="Glyco_hydro_28"/>
    <property type="match status" value="1"/>
</dbReference>
<keyword evidence="4" id="KW-0964">Secreted</keyword>
<keyword evidence="5 8" id="KW-0378">Hydrolase</keyword>
<dbReference type="GO" id="GO:0004650">
    <property type="term" value="F:polygalacturonase activity"/>
    <property type="evidence" value="ECO:0007669"/>
    <property type="project" value="InterPro"/>
</dbReference>
<gene>
    <name evidence="9" type="ORF">Cni_G19415</name>
</gene>
<evidence type="ECO:0000256" key="1">
    <source>
        <dbReference type="ARBA" id="ARBA00004191"/>
    </source>
</evidence>
<dbReference type="SUPFAM" id="SSF51126">
    <property type="entry name" value="Pectin lyase-like"/>
    <property type="match status" value="1"/>
</dbReference>
<keyword evidence="7" id="KW-0961">Cell wall biogenesis/degradation</keyword>
<evidence type="ECO:0000256" key="8">
    <source>
        <dbReference type="RuleBase" id="RU361169"/>
    </source>
</evidence>
<evidence type="ECO:0000256" key="6">
    <source>
        <dbReference type="ARBA" id="ARBA00023295"/>
    </source>
</evidence>
<comment type="subcellular location">
    <subcellularLocation>
        <location evidence="1">Secreted</location>
        <location evidence="1">Cell wall</location>
    </subcellularLocation>
</comment>
<proteinExistence type="inferred from homology"/>
<dbReference type="GO" id="GO:0071555">
    <property type="term" value="P:cell wall organization"/>
    <property type="evidence" value="ECO:0007669"/>
    <property type="project" value="UniProtKB-KW"/>
</dbReference>
<dbReference type="InterPro" id="IPR011050">
    <property type="entry name" value="Pectin_lyase_fold/virulence"/>
</dbReference>
<comment type="similarity">
    <text evidence="2 8">Belongs to the glycosyl hydrolase 28 family.</text>
</comment>
<accession>A0AAQ3QF87</accession>
<evidence type="ECO:0000256" key="4">
    <source>
        <dbReference type="ARBA" id="ARBA00022525"/>
    </source>
</evidence>
<evidence type="ECO:0000256" key="7">
    <source>
        <dbReference type="ARBA" id="ARBA00023316"/>
    </source>
</evidence>
<dbReference type="GO" id="GO:0005975">
    <property type="term" value="P:carbohydrate metabolic process"/>
    <property type="evidence" value="ECO:0007669"/>
    <property type="project" value="InterPro"/>
</dbReference>
<dbReference type="PANTHER" id="PTHR31375">
    <property type="match status" value="1"/>
</dbReference>
<dbReference type="AlphaFoldDB" id="A0AAQ3QF87"/>
<keyword evidence="6 8" id="KW-0326">Glycosidase</keyword>
<name>A0AAQ3QF87_9LILI</name>
<evidence type="ECO:0000256" key="2">
    <source>
        <dbReference type="ARBA" id="ARBA00008834"/>
    </source>
</evidence>
<evidence type="ECO:0000256" key="5">
    <source>
        <dbReference type="ARBA" id="ARBA00022801"/>
    </source>
</evidence>
<dbReference type="Proteomes" id="UP001327560">
    <property type="component" value="Chromosome 6"/>
</dbReference>
<dbReference type="InterPro" id="IPR012334">
    <property type="entry name" value="Pectin_lyas_fold"/>
</dbReference>
<keyword evidence="3" id="KW-0134">Cell wall</keyword>
<evidence type="ECO:0000313" key="9">
    <source>
        <dbReference type="EMBL" id="WOL10656.1"/>
    </source>
</evidence>
<protein>
    <submittedName>
        <fullName evidence="9">Polygalacturonase-like</fullName>
    </submittedName>
</protein>
<evidence type="ECO:0000256" key="3">
    <source>
        <dbReference type="ARBA" id="ARBA00022512"/>
    </source>
</evidence>
<keyword evidence="10" id="KW-1185">Reference proteome</keyword>